<reference evidence="9" key="1">
    <citation type="submission" date="2014-11" db="EMBL/GenBank/DDBJ databases">
        <authorList>
            <person name="Hornung B.V."/>
        </authorList>
    </citation>
    <scope>NUCLEOTIDE SEQUENCE</scope>
    <source>
        <strain evidence="9">INE</strain>
    </source>
</reference>
<evidence type="ECO:0000256" key="4">
    <source>
        <dbReference type="ARBA" id="ARBA00023014"/>
    </source>
</evidence>
<evidence type="ECO:0000256" key="2">
    <source>
        <dbReference type="ARBA" id="ARBA00022723"/>
    </source>
</evidence>
<dbReference type="GO" id="GO:0016705">
    <property type="term" value="F:oxidoreductase activity, acting on paired donors, with incorporation or reduction of molecular oxygen"/>
    <property type="evidence" value="ECO:0007669"/>
    <property type="project" value="UniProtKB-ARBA"/>
</dbReference>
<keyword evidence="2" id="KW-0479">Metal-binding</keyword>
<comment type="cofactor">
    <cofactor evidence="6">
        <name>[2Fe-2S] cluster</name>
        <dbReference type="ChEBI" id="CHEBI:190135"/>
    </cofactor>
</comment>
<dbReference type="PANTHER" id="PTHR10134">
    <property type="entry name" value="CYTOCHROME B-C1 COMPLEX SUBUNIT RIESKE, MITOCHONDRIAL"/>
    <property type="match status" value="1"/>
</dbReference>
<protein>
    <submittedName>
        <fullName evidence="8">Rieske 2Fe-2S subunit signature</fullName>
        <ecNumber evidence="8">1.-.-.-</ecNumber>
    </submittedName>
    <submittedName>
        <fullName evidence="9">Rieske Fe-S protein</fullName>
    </submittedName>
</protein>
<evidence type="ECO:0000256" key="1">
    <source>
        <dbReference type="ARBA" id="ARBA00022714"/>
    </source>
</evidence>
<dbReference type="AlphaFoldDB" id="A0A8S0WWP6"/>
<evidence type="ECO:0000313" key="8">
    <source>
        <dbReference type="EMBL" id="CAA7600431.1"/>
    </source>
</evidence>
<dbReference type="GO" id="GO:0016020">
    <property type="term" value="C:membrane"/>
    <property type="evidence" value="ECO:0007669"/>
    <property type="project" value="InterPro"/>
</dbReference>
<evidence type="ECO:0000313" key="10">
    <source>
        <dbReference type="Proteomes" id="UP001071230"/>
    </source>
</evidence>
<dbReference type="Proteomes" id="UP000836597">
    <property type="component" value="Chromosome"/>
</dbReference>
<keyword evidence="3" id="KW-0408">Iron</keyword>
<dbReference type="GO" id="GO:0046872">
    <property type="term" value="F:metal ion binding"/>
    <property type="evidence" value="ECO:0007669"/>
    <property type="project" value="UniProtKB-KW"/>
</dbReference>
<evidence type="ECO:0000256" key="6">
    <source>
        <dbReference type="ARBA" id="ARBA00034078"/>
    </source>
</evidence>
<accession>A0A8S0WWP6</accession>
<dbReference type="Proteomes" id="UP001071230">
    <property type="component" value="Unassembled WGS sequence"/>
</dbReference>
<dbReference type="RefSeq" id="WP_240984107.1">
    <property type="nucleotide sequence ID" value="NZ_CDGJ01000032.1"/>
</dbReference>
<feature type="domain" description="Rieske" evidence="7">
    <location>
        <begin position="65"/>
        <end position="135"/>
    </location>
</feature>
<dbReference type="EC" id="1.-.-.-" evidence="8"/>
<keyword evidence="4" id="KW-0411">Iron-sulfur</keyword>
<dbReference type="PRINTS" id="PR00162">
    <property type="entry name" value="RIESKE"/>
</dbReference>
<proteinExistence type="predicted"/>
<gene>
    <name evidence="9" type="ORF">DEACI_1014</name>
    <name evidence="8" type="ORF">DEACI_1084</name>
</gene>
<keyword evidence="5" id="KW-1015">Disulfide bond</keyword>
<evidence type="ECO:0000256" key="3">
    <source>
        <dbReference type="ARBA" id="ARBA00023004"/>
    </source>
</evidence>
<dbReference type="GO" id="GO:0051537">
    <property type="term" value="F:2 iron, 2 sulfur cluster binding"/>
    <property type="evidence" value="ECO:0007669"/>
    <property type="project" value="UniProtKB-KW"/>
</dbReference>
<dbReference type="GO" id="GO:0004497">
    <property type="term" value="F:monooxygenase activity"/>
    <property type="evidence" value="ECO:0007669"/>
    <property type="project" value="UniProtKB-ARBA"/>
</dbReference>
<sequence length="143" mass="15887">MARDWTRRDVLKMGKGALVAAGLLSLYPVTRYLGSREDAVASPLISFKGELKKGAPWQNIPQTRVWLRLVSGGYQAILATCTHLGCEVRYYPERREWRCPCHGSVYDEDGRPIRGPAPLPLPRVAVQPAGNGSLEIDTSRKLN</sequence>
<evidence type="ECO:0000256" key="5">
    <source>
        <dbReference type="ARBA" id="ARBA00023157"/>
    </source>
</evidence>
<dbReference type="InterPro" id="IPR005805">
    <property type="entry name" value="Rieske_Fe-S_prot_C"/>
</dbReference>
<keyword evidence="10" id="KW-1185">Reference proteome</keyword>
<dbReference type="EMBL" id="CDGJ01000032">
    <property type="protein sequence ID" value="CEJ06565.1"/>
    <property type="molecule type" value="Genomic_DNA"/>
</dbReference>
<keyword evidence="8" id="KW-0560">Oxidoreductase</keyword>
<dbReference type="EMBL" id="LR746496">
    <property type="protein sequence ID" value="CAA7600431.1"/>
    <property type="molecule type" value="Genomic_DNA"/>
</dbReference>
<dbReference type="KEGG" id="aacx:DEACI_1084"/>
<evidence type="ECO:0000259" key="7">
    <source>
        <dbReference type="PROSITE" id="PS51296"/>
    </source>
</evidence>
<name>A0A8S0WWP6_9FIRM</name>
<evidence type="ECO:0000313" key="9">
    <source>
        <dbReference type="EMBL" id="CEJ06565.1"/>
    </source>
</evidence>
<dbReference type="PROSITE" id="PS51296">
    <property type="entry name" value="RIESKE"/>
    <property type="match status" value="1"/>
</dbReference>
<dbReference type="InterPro" id="IPR014349">
    <property type="entry name" value="Rieske_Fe-S_prot"/>
</dbReference>
<dbReference type="SUPFAM" id="SSF50022">
    <property type="entry name" value="ISP domain"/>
    <property type="match status" value="1"/>
</dbReference>
<dbReference type="Pfam" id="PF00355">
    <property type="entry name" value="Rieske"/>
    <property type="match status" value="1"/>
</dbReference>
<reference evidence="8" key="2">
    <citation type="submission" date="2020-01" db="EMBL/GenBank/DDBJ databases">
        <authorList>
            <person name="Hornung B."/>
        </authorList>
    </citation>
    <scope>NUCLEOTIDE SEQUENCE</scope>
    <source>
        <strain evidence="8">PacBioINE</strain>
    </source>
</reference>
<keyword evidence="1" id="KW-0001">2Fe-2S</keyword>
<dbReference type="Gene3D" id="2.102.10.10">
    <property type="entry name" value="Rieske [2Fe-2S] iron-sulphur domain"/>
    <property type="match status" value="1"/>
</dbReference>
<dbReference type="InterPro" id="IPR036922">
    <property type="entry name" value="Rieske_2Fe-2S_sf"/>
</dbReference>
<dbReference type="InterPro" id="IPR017941">
    <property type="entry name" value="Rieske_2Fe-2S"/>
</dbReference>
<organism evidence="8">
    <name type="scientific">Acididesulfobacillus acetoxydans</name>
    <dbReference type="NCBI Taxonomy" id="1561005"/>
    <lineage>
        <taxon>Bacteria</taxon>
        <taxon>Bacillati</taxon>
        <taxon>Bacillota</taxon>
        <taxon>Clostridia</taxon>
        <taxon>Eubacteriales</taxon>
        <taxon>Peptococcaceae</taxon>
        <taxon>Acididesulfobacillus</taxon>
    </lineage>
</organism>